<dbReference type="AlphaFoldDB" id="M2NF56"/>
<dbReference type="eggNOG" id="ENOG502RWH4">
    <property type="taxonomic scope" value="Eukaryota"/>
</dbReference>
<reference evidence="2 3" key="1">
    <citation type="journal article" date="2012" name="PLoS Pathog.">
        <title>Diverse lifestyles and strategies of plant pathogenesis encoded in the genomes of eighteen Dothideomycetes fungi.</title>
        <authorList>
            <person name="Ohm R.A."/>
            <person name="Feau N."/>
            <person name="Henrissat B."/>
            <person name="Schoch C.L."/>
            <person name="Horwitz B.A."/>
            <person name="Barry K.W."/>
            <person name="Condon B.J."/>
            <person name="Copeland A.C."/>
            <person name="Dhillon B."/>
            <person name="Glaser F."/>
            <person name="Hesse C.N."/>
            <person name="Kosti I."/>
            <person name="LaButti K."/>
            <person name="Lindquist E.A."/>
            <person name="Lucas S."/>
            <person name="Salamov A.A."/>
            <person name="Bradshaw R.E."/>
            <person name="Ciuffetti L."/>
            <person name="Hamelin R.C."/>
            <person name="Kema G.H.J."/>
            <person name="Lawrence C."/>
            <person name="Scott J.A."/>
            <person name="Spatafora J.W."/>
            <person name="Turgeon B.G."/>
            <person name="de Wit P.J.G.M."/>
            <person name="Zhong S."/>
            <person name="Goodwin S.B."/>
            <person name="Grigoriev I.V."/>
        </authorList>
    </citation>
    <scope>NUCLEOTIDE SEQUENCE [LARGE SCALE GENOMIC DNA]</scope>
    <source>
        <strain evidence="2 3">UAMH 10762</strain>
    </source>
</reference>
<feature type="signal peptide" evidence="1">
    <location>
        <begin position="1"/>
        <end position="19"/>
    </location>
</feature>
<dbReference type="InterPro" id="IPR051200">
    <property type="entry name" value="Host-pathogen_enzymatic-act"/>
</dbReference>
<protein>
    <recommendedName>
        <fullName evidence="4">SMP-30/Gluconolactonase/LRE-like region domain-containing protein</fullName>
    </recommendedName>
</protein>
<dbReference type="Gene3D" id="2.130.10.10">
    <property type="entry name" value="YVTN repeat-like/Quinoprotein amine dehydrogenase"/>
    <property type="match status" value="2"/>
</dbReference>
<dbReference type="InterPro" id="IPR015943">
    <property type="entry name" value="WD40/YVTN_repeat-like_dom_sf"/>
</dbReference>
<dbReference type="Proteomes" id="UP000011761">
    <property type="component" value="Unassembled WGS sequence"/>
</dbReference>
<organism evidence="2 3">
    <name type="scientific">Baudoinia panamericana (strain UAMH 10762)</name>
    <name type="common">Angels' share fungus</name>
    <name type="synonym">Baudoinia compniacensis (strain UAMH 10762)</name>
    <dbReference type="NCBI Taxonomy" id="717646"/>
    <lineage>
        <taxon>Eukaryota</taxon>
        <taxon>Fungi</taxon>
        <taxon>Dikarya</taxon>
        <taxon>Ascomycota</taxon>
        <taxon>Pezizomycotina</taxon>
        <taxon>Dothideomycetes</taxon>
        <taxon>Dothideomycetidae</taxon>
        <taxon>Mycosphaerellales</taxon>
        <taxon>Teratosphaeriaceae</taxon>
        <taxon>Baudoinia</taxon>
    </lineage>
</organism>
<evidence type="ECO:0000256" key="1">
    <source>
        <dbReference type="SAM" id="SignalP"/>
    </source>
</evidence>
<dbReference type="HOGENOM" id="CLU_671038_0_0_1"/>
<dbReference type="PANTHER" id="PTHR47197:SF3">
    <property type="entry name" value="DIHYDRO-HEME D1 DEHYDROGENASE"/>
    <property type="match status" value="1"/>
</dbReference>
<keyword evidence="3" id="KW-1185">Reference proteome</keyword>
<dbReference type="RefSeq" id="XP_007675901.1">
    <property type="nucleotide sequence ID" value="XM_007677711.1"/>
</dbReference>
<feature type="chain" id="PRO_5004022022" description="SMP-30/Gluconolactonase/LRE-like region domain-containing protein" evidence="1">
    <location>
        <begin position="20"/>
        <end position="423"/>
    </location>
</feature>
<dbReference type="EMBL" id="KB445554">
    <property type="protein sequence ID" value="EMC97605.1"/>
    <property type="molecule type" value="Genomic_DNA"/>
</dbReference>
<proteinExistence type="predicted"/>
<dbReference type="SUPFAM" id="SSF51004">
    <property type="entry name" value="C-terminal (heme d1) domain of cytochrome cd1-nitrite reductase"/>
    <property type="match status" value="1"/>
</dbReference>
<dbReference type="OMA" id="ECEDTAN"/>
<dbReference type="PANTHER" id="PTHR47197">
    <property type="entry name" value="PROTEIN NIRF"/>
    <property type="match status" value="1"/>
</dbReference>
<evidence type="ECO:0008006" key="4">
    <source>
        <dbReference type="Google" id="ProtNLM"/>
    </source>
</evidence>
<evidence type="ECO:0000313" key="3">
    <source>
        <dbReference type="Proteomes" id="UP000011761"/>
    </source>
</evidence>
<dbReference type="GeneID" id="19114530"/>
<name>M2NF56_BAUPA</name>
<evidence type="ECO:0000313" key="2">
    <source>
        <dbReference type="EMBL" id="EMC97605.1"/>
    </source>
</evidence>
<sequence>MHFTHVVSVLAASLVLSEGATSPFSPNPPSYLGCIGGPMRQWPGCANTAPAQTNLTNVVTTFANVTCSSYTGPFGVAYDTYHPGRAFVVVGSTLHVLDTSGFTPTVLQSITLGNITVVLMAGGIELTIDGRFIMVATGSNWLIIVDAAKALAGCSDAVVGRIPGNLAAGSSAVLLTVSPNNEYVFVSQEDGNTATTAVNGTQVGTVEVFKLNTPLGGTNDTVTGRSIGYIELGLLVVGSVLSGDGQYLYVASERKSETVGQGTITVLSVPKLETQPNTSFVSQVVTGCGPVRLLLSSDGSTFWTSARESNLLQGFDTSKLISDPDNALIASVQVGTQPVDLIFAKNETRILTADSSRSYVNASAGISVVDVEAALAGNMHASLGSIPTGYFPRQLAVSHDGNTVLVSLYCSCQVQTIDVATLP</sequence>
<dbReference type="OrthoDB" id="5340947at2759"/>
<accession>M2NF56</accession>
<keyword evidence="1" id="KW-0732">Signal</keyword>
<dbReference type="KEGG" id="bcom:BAUCODRAFT_459491"/>
<dbReference type="InterPro" id="IPR011048">
    <property type="entry name" value="Haem_d1_sf"/>
</dbReference>
<gene>
    <name evidence="2" type="ORF">BAUCODRAFT_459491</name>
</gene>